<dbReference type="Gene3D" id="1.10.1740.140">
    <property type="match status" value="1"/>
</dbReference>
<dbReference type="EMBL" id="VIIS01001799">
    <property type="protein sequence ID" value="KAF0292677.1"/>
    <property type="molecule type" value="Genomic_DNA"/>
</dbReference>
<dbReference type="InterPro" id="IPR050699">
    <property type="entry name" value="RNA-DNA_Helicase"/>
</dbReference>
<protein>
    <submittedName>
        <fullName evidence="9">ATP-dependent RNA helicase SUV3, mitochondrial</fullName>
    </submittedName>
</protein>
<comment type="caution">
    <text evidence="9">The sequence shown here is derived from an EMBL/GenBank/DDBJ whole genome shotgun (WGS) entry which is preliminary data.</text>
</comment>
<evidence type="ECO:0000256" key="5">
    <source>
        <dbReference type="ARBA" id="ARBA00022840"/>
    </source>
</evidence>
<dbReference type="Pfam" id="PF22527">
    <property type="entry name" value="DEXQc_Suv3"/>
    <property type="match status" value="2"/>
</dbReference>
<dbReference type="Gene3D" id="3.40.50.300">
    <property type="entry name" value="P-loop containing nucleotide triphosphate hydrolases"/>
    <property type="match status" value="3"/>
</dbReference>
<evidence type="ECO:0000256" key="1">
    <source>
        <dbReference type="ARBA" id="ARBA00008708"/>
    </source>
</evidence>
<dbReference type="OrthoDB" id="6692397at2759"/>
<feature type="compositionally biased region" description="Basic and acidic residues" evidence="7">
    <location>
        <begin position="671"/>
        <end position="681"/>
    </location>
</feature>
<dbReference type="InterPro" id="IPR041082">
    <property type="entry name" value="Suv3_C_1"/>
</dbReference>
<dbReference type="GO" id="GO:0045025">
    <property type="term" value="C:mitochondrial degradosome"/>
    <property type="evidence" value="ECO:0007669"/>
    <property type="project" value="TreeGrafter"/>
</dbReference>
<dbReference type="InterPro" id="IPR027417">
    <property type="entry name" value="P-loop_NTPase"/>
</dbReference>
<dbReference type="GO" id="GO:0003724">
    <property type="term" value="F:RNA helicase activity"/>
    <property type="evidence" value="ECO:0007669"/>
    <property type="project" value="UniProtKB-EC"/>
</dbReference>
<organism evidence="9 10">
    <name type="scientific">Amphibalanus amphitrite</name>
    <name type="common">Striped barnacle</name>
    <name type="synonym">Balanus amphitrite</name>
    <dbReference type="NCBI Taxonomy" id="1232801"/>
    <lineage>
        <taxon>Eukaryota</taxon>
        <taxon>Metazoa</taxon>
        <taxon>Ecdysozoa</taxon>
        <taxon>Arthropoda</taxon>
        <taxon>Crustacea</taxon>
        <taxon>Multicrustacea</taxon>
        <taxon>Cirripedia</taxon>
        <taxon>Thoracica</taxon>
        <taxon>Thoracicalcarea</taxon>
        <taxon>Balanomorpha</taxon>
        <taxon>Balanoidea</taxon>
        <taxon>Balanidae</taxon>
        <taxon>Amphibalaninae</taxon>
        <taxon>Amphibalanus</taxon>
    </lineage>
</organism>
<evidence type="ECO:0000256" key="2">
    <source>
        <dbReference type="ARBA" id="ARBA00022741"/>
    </source>
</evidence>
<dbReference type="FunFam" id="3.40.50.300:FF:000446">
    <property type="entry name" value="ATP-dependent RNA helicase SUPV3L1, mitochondrial"/>
    <property type="match status" value="1"/>
</dbReference>
<keyword evidence="3" id="KW-0378">Hydrolase</keyword>
<dbReference type="PANTHER" id="PTHR12131">
    <property type="entry name" value="ATP-DEPENDENT RNA AND DNA HELICASE"/>
    <property type="match status" value="1"/>
</dbReference>
<dbReference type="Pfam" id="PF18147">
    <property type="entry name" value="Suv3_C_1"/>
    <property type="match status" value="1"/>
</dbReference>
<dbReference type="CDD" id="cd18805">
    <property type="entry name" value="SF2_C_suv3"/>
    <property type="match status" value="1"/>
</dbReference>
<keyword evidence="2" id="KW-0547">Nucleotide-binding</keyword>
<dbReference type="SMART" id="SM00490">
    <property type="entry name" value="HELICc"/>
    <property type="match status" value="1"/>
</dbReference>
<reference evidence="9 10" key="1">
    <citation type="submission" date="2019-07" db="EMBL/GenBank/DDBJ databases">
        <title>Draft genome assembly of a fouling barnacle, Amphibalanus amphitrite (Darwin, 1854): The first reference genome for Thecostraca.</title>
        <authorList>
            <person name="Kim W."/>
        </authorList>
    </citation>
    <scope>NUCLEOTIDE SEQUENCE [LARGE SCALE GENOMIC DNA]</scope>
    <source>
        <strain evidence="9">SNU_AA5</strain>
        <tissue evidence="9">Soma without cirri and trophi</tissue>
    </source>
</reference>
<dbReference type="FunFam" id="1.20.58.1080:FF:000001">
    <property type="entry name" value="ATP-dependent RNA helicase SUPV3L1, mitochondrial"/>
    <property type="match status" value="1"/>
</dbReference>
<dbReference type="InterPro" id="IPR022192">
    <property type="entry name" value="SUV3_C"/>
</dbReference>
<dbReference type="InterPro" id="IPR001650">
    <property type="entry name" value="Helicase_C-like"/>
</dbReference>
<dbReference type="SUPFAM" id="SSF52540">
    <property type="entry name" value="P-loop containing nucleoside triphosphate hydrolases"/>
    <property type="match status" value="1"/>
</dbReference>
<dbReference type="InterPro" id="IPR041453">
    <property type="entry name" value="Suv3_N"/>
</dbReference>
<evidence type="ECO:0000256" key="7">
    <source>
        <dbReference type="SAM" id="MobiDB-lite"/>
    </source>
</evidence>
<dbReference type="Gene3D" id="1.20.58.1080">
    <property type="match status" value="1"/>
</dbReference>
<evidence type="ECO:0000313" key="9">
    <source>
        <dbReference type="EMBL" id="KAF0292676.1"/>
    </source>
</evidence>
<dbReference type="GO" id="GO:0005524">
    <property type="term" value="F:ATP binding"/>
    <property type="evidence" value="ECO:0007669"/>
    <property type="project" value="UniProtKB-KW"/>
</dbReference>
<dbReference type="AlphaFoldDB" id="A0A6A4VDW7"/>
<dbReference type="PROSITE" id="PS51194">
    <property type="entry name" value="HELICASE_CTER"/>
    <property type="match status" value="1"/>
</dbReference>
<evidence type="ECO:0000313" key="10">
    <source>
        <dbReference type="Proteomes" id="UP000440578"/>
    </source>
</evidence>
<accession>A0A6A4VDW7</accession>
<gene>
    <name evidence="9" type="ORF">FJT64_009299</name>
</gene>
<dbReference type="Pfam" id="PF00271">
    <property type="entry name" value="Helicase_C"/>
    <property type="match status" value="1"/>
</dbReference>
<feature type="domain" description="Helicase C-terminal" evidence="8">
    <location>
        <begin position="283"/>
        <end position="448"/>
    </location>
</feature>
<dbReference type="Pfam" id="PF12513">
    <property type="entry name" value="SUV3_C"/>
    <property type="match status" value="1"/>
</dbReference>
<evidence type="ECO:0000256" key="6">
    <source>
        <dbReference type="ARBA" id="ARBA00047984"/>
    </source>
</evidence>
<dbReference type="Proteomes" id="UP000440578">
    <property type="component" value="Unassembled WGS sequence"/>
</dbReference>
<dbReference type="GO" id="GO:0016787">
    <property type="term" value="F:hydrolase activity"/>
    <property type="evidence" value="ECO:0007669"/>
    <property type="project" value="UniProtKB-KW"/>
</dbReference>
<dbReference type="GO" id="GO:0000965">
    <property type="term" value="P:mitochondrial RNA 3'-end processing"/>
    <property type="evidence" value="ECO:0007669"/>
    <property type="project" value="TreeGrafter"/>
</dbReference>
<evidence type="ECO:0000256" key="4">
    <source>
        <dbReference type="ARBA" id="ARBA00022806"/>
    </source>
</evidence>
<sequence length="700" mass="79330">MRSVRSWLRLAALRRVPPLRPVTIAAVGPSRHKSDDISRLFVPVPIQPSQSDDINSVGSELAGKLVKPAVLRILNKFYQRPKIRRISLENGLDTYLFHQAYVSFRRYCVETAHLPPDLHIIFSDILRDAGHTDDLIPYFLRHARTIFPHLECMDDLKKISDLREPANWYPEARAINRRIVFHMGPTNSGKTFHALQRFMAARSGVYCGPLKLLAAEVFEKCNGQLLRDPQRGWAWTRALLGVAAEEVHLCGEPAALELIQEMALCCGEEVEVRRYKRLSPLVCEDTALESTQNVRPGDCIVCFSKNDIYQVSREIERLGHECAVIYGGLPPGAKLAQARRFNDPDDPCKILVATDAIGMGLNLSIRRIIFHSLMKPTINEKGEKEIDVISCSQARQIAGRAGRHGTQWEEGTVTTMKSHDLPTLQRLLEEEPPPLEAAGLQPTADQIELYAYHLPNATLSNLMDIFVNLSTVDDSLYFMCQTDSFKFLADMIQHVPLPLRVRYVFCCSPIDRKIPFICNMFLKFARQYSRNEPITVDWLCSHVGWPFTTPATILDLVHLEHVFDVLDLYLWLSYRFMDLFPAADEVREMQAELDATIQEGVANIVQLLKNTEAGGASSSAAARVDDEDRYTASRRQQAYLQNNDDSDESARLGKLSKRLLSQGLLTHKMMEELHQEWEKNRQKSSPSAGGRGEGKSRKRR</sequence>
<evidence type="ECO:0000256" key="3">
    <source>
        <dbReference type="ARBA" id="ARBA00022801"/>
    </source>
</evidence>
<comment type="catalytic activity">
    <reaction evidence="6">
        <text>ATP + H2O = ADP + phosphate + H(+)</text>
        <dbReference type="Rhea" id="RHEA:13065"/>
        <dbReference type="ChEBI" id="CHEBI:15377"/>
        <dbReference type="ChEBI" id="CHEBI:15378"/>
        <dbReference type="ChEBI" id="CHEBI:30616"/>
        <dbReference type="ChEBI" id="CHEBI:43474"/>
        <dbReference type="ChEBI" id="CHEBI:456216"/>
        <dbReference type="EC" id="3.6.4.13"/>
    </reaction>
</comment>
<feature type="region of interest" description="Disordered" evidence="7">
    <location>
        <begin position="671"/>
        <end position="700"/>
    </location>
</feature>
<name>A0A6A4VDW7_AMPAM</name>
<dbReference type="InterPro" id="IPR055206">
    <property type="entry name" value="DEXQc_SUV3"/>
</dbReference>
<evidence type="ECO:0000259" key="8">
    <source>
        <dbReference type="PROSITE" id="PS51194"/>
    </source>
</evidence>
<dbReference type="EMBL" id="VIIS01001799">
    <property type="protein sequence ID" value="KAF0292676.1"/>
    <property type="molecule type" value="Genomic_DNA"/>
</dbReference>
<dbReference type="Pfam" id="PF18114">
    <property type="entry name" value="Suv3_N"/>
    <property type="match status" value="1"/>
</dbReference>
<keyword evidence="4 9" id="KW-0347">Helicase</keyword>
<proteinExistence type="inferred from homology"/>
<keyword evidence="10" id="KW-1185">Reference proteome</keyword>
<keyword evidence="5" id="KW-0067">ATP-binding</keyword>
<comment type="similarity">
    <text evidence="1">Belongs to the helicase family.</text>
</comment>
<dbReference type="PANTHER" id="PTHR12131:SF1">
    <property type="entry name" value="ATP-DEPENDENT RNA HELICASE SUPV3L1, MITOCHONDRIAL-RELATED"/>
    <property type="match status" value="1"/>
</dbReference>